<reference evidence="1 2" key="1">
    <citation type="journal article" date="2015" name="Nature">
        <title>rRNA introns, odd ribosomes, and small enigmatic genomes across a large radiation of phyla.</title>
        <authorList>
            <person name="Brown C.T."/>
            <person name="Hug L.A."/>
            <person name="Thomas B.C."/>
            <person name="Sharon I."/>
            <person name="Castelle C.J."/>
            <person name="Singh A."/>
            <person name="Wilkins M.J."/>
            <person name="Williams K.H."/>
            <person name="Banfield J.F."/>
        </authorList>
    </citation>
    <scope>NUCLEOTIDE SEQUENCE [LARGE SCALE GENOMIC DNA]</scope>
</reference>
<dbReference type="Proteomes" id="UP000034081">
    <property type="component" value="Unassembled WGS sequence"/>
</dbReference>
<organism evidence="1 2">
    <name type="scientific">Candidatus Woesebacteria bacterium GW2011_GWB1_38_8</name>
    <dbReference type="NCBI Taxonomy" id="1618570"/>
    <lineage>
        <taxon>Bacteria</taxon>
        <taxon>Candidatus Woeseibacteriota</taxon>
    </lineage>
</organism>
<dbReference type="InterPro" id="IPR023833">
    <property type="entry name" value="Signal_pept_SipW-depend-type"/>
</dbReference>
<name>A0A0G0LBN5_9BACT</name>
<comment type="caution">
    <text evidence="1">The sequence shown here is derived from an EMBL/GenBank/DDBJ whole genome shotgun (WGS) entry which is preliminary data.</text>
</comment>
<protein>
    <submittedName>
        <fullName evidence="1">Uncharacterized protein</fullName>
    </submittedName>
</protein>
<proteinExistence type="predicted"/>
<accession>A0A0G0LBN5</accession>
<sequence length="466" mass="50287">MIRIRKILKSLLLLGIIGLVAFSVTNAFFSDTETSKDNLFQAGEFDLGIDNHSYYNGVLNPETTWRVDYNIEDAPPRQFFNFLDLKPGDWGEDTISFHVQNEAWLCADVKLTSDDDNGINEPEGLDGDTTGGVGEGELADVVKFYWWADDGDNVFEICERTDDPELEVVDCQNEVLLPAGPLGNLKVGESATIALADSQANIWGGTNGLPADEVKFVGKAWCFGDTKFEPYIQDGGNQQSGPDDRPVTCDGSQLDNQTQTDGFTLDIAFRAVQKRHNEGFLCNPPEVTVTPRPTEVACIPGYATGVASSAQGLRKNGTAVLLDRSDPTDALGAPQSTGTPSDTPVVAGSFFSLGFGTGNVGGGNIVLTFANPIVDLAGFDFRVFEVTGGTYPDEKIKVEASQNGVNFFDVTPIATRDQFMDLGTSGLAWASHLRITDQSDKSLFELTADAYDLDGVQTFCGTVPFD</sequence>
<dbReference type="NCBIfam" id="TIGR04088">
    <property type="entry name" value="cognate_SipW"/>
    <property type="match status" value="1"/>
</dbReference>
<evidence type="ECO:0000313" key="2">
    <source>
        <dbReference type="Proteomes" id="UP000034081"/>
    </source>
</evidence>
<dbReference type="AlphaFoldDB" id="A0A0G0LBN5"/>
<evidence type="ECO:0000313" key="1">
    <source>
        <dbReference type="EMBL" id="KKQ85265.1"/>
    </source>
</evidence>
<dbReference type="EMBL" id="LBVL01000008">
    <property type="protein sequence ID" value="KKQ85265.1"/>
    <property type="molecule type" value="Genomic_DNA"/>
</dbReference>
<dbReference type="STRING" id="1618570.UT08_C0008G0021"/>
<gene>
    <name evidence="1" type="ORF">UT08_C0008G0021</name>
</gene>